<dbReference type="Pfam" id="PF22942">
    <property type="entry name" value="DUF7025"/>
    <property type="match status" value="1"/>
</dbReference>
<evidence type="ECO:0000259" key="2">
    <source>
        <dbReference type="SMART" id="SM00382"/>
    </source>
</evidence>
<dbReference type="Pfam" id="PF00004">
    <property type="entry name" value="AAA"/>
    <property type="match status" value="1"/>
</dbReference>
<dbReference type="EMBL" id="KQ964253">
    <property type="protein sequence ID" value="KXJ90336.1"/>
    <property type="molecule type" value="Genomic_DNA"/>
</dbReference>
<dbReference type="Proteomes" id="UP000070501">
    <property type="component" value="Unassembled WGS sequence"/>
</dbReference>
<dbReference type="OrthoDB" id="10042665at2759"/>
<feature type="compositionally biased region" description="Low complexity" evidence="1">
    <location>
        <begin position="30"/>
        <end position="41"/>
    </location>
</feature>
<dbReference type="GO" id="GO:0016887">
    <property type="term" value="F:ATP hydrolysis activity"/>
    <property type="evidence" value="ECO:0007669"/>
    <property type="project" value="InterPro"/>
</dbReference>
<dbReference type="InParanoid" id="A0A136IZZ9"/>
<gene>
    <name evidence="3" type="ORF">Micbo1qcDRAFT_149249</name>
</gene>
<evidence type="ECO:0000256" key="1">
    <source>
        <dbReference type="SAM" id="MobiDB-lite"/>
    </source>
</evidence>
<dbReference type="SMART" id="SM00382">
    <property type="entry name" value="AAA"/>
    <property type="match status" value="1"/>
</dbReference>
<feature type="domain" description="AAA+ ATPase" evidence="2">
    <location>
        <begin position="512"/>
        <end position="639"/>
    </location>
</feature>
<evidence type="ECO:0000313" key="4">
    <source>
        <dbReference type="Proteomes" id="UP000070501"/>
    </source>
</evidence>
<accession>A0A136IZZ9</accession>
<sequence length="753" mass="84496">MGLSSGTISETAWKWRCKLSNLTHEKTLADYQSESTVSSSDSDPKDGVATSKSPGRFGAGNNKKEAQDAGLGSTAAVKTFYESPESDAFNKIWVDYPPRQPSKKAALAQGRIAFRLYKVKDMSKPCINGKYALKHHMIDVQNPALVAALKPILEKEDVHLDPSELASFSAPFRPLYFCYDEIVAKCSSLEAGDPLRPFMLLFIKVLDEVFSDVRHKKKSLQANGLVSYANAWSYFKRDAPIITQGPNCQFLCKVVDTEYRVTGPTNTLIIKAKALKFTGEAFVWTDSELPVDRFAGNKPITELAHYPIEFHPDPAATMRRMGARGRLVLDYQGLTYCNYEGLAIFIEEKKIERHNVHGRILIDVVGFNKHHLAKGSREEAQLESETNKPAGDDMIDEYGALDSTSTDATAEKPSDNDVVRLSPEDQAKNKAAMLEHPENLMYMSPLLQGFALKNKEWFSFFVEDIRPMVWNDKAYEHLVYSEQQKDLVLSFVENHKQDGKQEINDVIVGKGQGLIILLSGPPGTGKTLMAEAVADRTHRPLFYLQAEDLGISAASLGANLKKVFAMATEWNAVVLLDESDVFMSERHPQDIARNELVSIFLRELEYFRGIIFLTTNLYQTIDSAFRSRVSLHLLFNPLTEDARVQVWRKFLDRTPHAAKKRVAELEHPEEEQQLGSGKEVEAGGRLLVDDEDIRELAQWNMNGREIGNAVKMVTSWCDHKGYDITLSRIENSIKVTSPHASRVTSTGDTDLYD</sequence>
<dbReference type="GO" id="GO:0005524">
    <property type="term" value="F:ATP binding"/>
    <property type="evidence" value="ECO:0007669"/>
    <property type="project" value="InterPro"/>
</dbReference>
<feature type="region of interest" description="Disordered" evidence="1">
    <location>
        <begin position="30"/>
        <end position="70"/>
    </location>
</feature>
<dbReference type="InterPro" id="IPR003593">
    <property type="entry name" value="AAA+_ATPase"/>
</dbReference>
<dbReference type="CDD" id="cd19481">
    <property type="entry name" value="RecA-like_protease"/>
    <property type="match status" value="1"/>
</dbReference>
<dbReference type="AlphaFoldDB" id="A0A136IZZ9"/>
<name>A0A136IZZ9_9PEZI</name>
<dbReference type="Gene3D" id="3.40.50.300">
    <property type="entry name" value="P-loop containing nucleotide triphosphate hydrolases"/>
    <property type="match status" value="1"/>
</dbReference>
<reference evidence="4" key="1">
    <citation type="submission" date="2016-02" db="EMBL/GenBank/DDBJ databases">
        <title>Draft genome sequence of Microdochium bolleyi, a fungal endophyte of beachgrass.</title>
        <authorList>
            <consortium name="DOE Joint Genome Institute"/>
            <person name="David A.S."/>
            <person name="May G."/>
            <person name="Haridas S."/>
            <person name="Lim J."/>
            <person name="Wang M."/>
            <person name="Labutti K."/>
            <person name="Lipzen A."/>
            <person name="Barry K."/>
            <person name="Grigoriev I.V."/>
        </authorList>
    </citation>
    <scope>NUCLEOTIDE SEQUENCE [LARGE SCALE GENOMIC DNA]</scope>
    <source>
        <strain evidence="4">J235TASD1</strain>
    </source>
</reference>
<dbReference type="SUPFAM" id="SSF52540">
    <property type="entry name" value="P-loop containing nucleoside triphosphate hydrolases"/>
    <property type="match status" value="1"/>
</dbReference>
<evidence type="ECO:0000313" key="3">
    <source>
        <dbReference type="EMBL" id="KXJ90336.1"/>
    </source>
</evidence>
<keyword evidence="4" id="KW-1185">Reference proteome</keyword>
<dbReference type="PANTHER" id="PTHR46411">
    <property type="entry name" value="FAMILY ATPASE, PUTATIVE-RELATED"/>
    <property type="match status" value="1"/>
</dbReference>
<dbReference type="PANTHER" id="PTHR46411:SF3">
    <property type="entry name" value="AAA+ ATPASE DOMAIN-CONTAINING PROTEIN"/>
    <property type="match status" value="1"/>
</dbReference>
<dbReference type="InterPro" id="IPR054289">
    <property type="entry name" value="DUF7025"/>
</dbReference>
<feature type="region of interest" description="Disordered" evidence="1">
    <location>
        <begin position="375"/>
        <end position="394"/>
    </location>
</feature>
<dbReference type="InterPro" id="IPR003959">
    <property type="entry name" value="ATPase_AAA_core"/>
</dbReference>
<protein>
    <recommendedName>
        <fullName evidence="2">AAA+ ATPase domain-containing protein</fullName>
    </recommendedName>
</protein>
<organism evidence="3 4">
    <name type="scientific">Microdochium bolleyi</name>
    <dbReference type="NCBI Taxonomy" id="196109"/>
    <lineage>
        <taxon>Eukaryota</taxon>
        <taxon>Fungi</taxon>
        <taxon>Dikarya</taxon>
        <taxon>Ascomycota</taxon>
        <taxon>Pezizomycotina</taxon>
        <taxon>Sordariomycetes</taxon>
        <taxon>Xylariomycetidae</taxon>
        <taxon>Xylariales</taxon>
        <taxon>Microdochiaceae</taxon>
        <taxon>Microdochium</taxon>
    </lineage>
</organism>
<proteinExistence type="predicted"/>
<dbReference type="STRING" id="196109.A0A136IZZ9"/>
<dbReference type="InterPro" id="IPR027417">
    <property type="entry name" value="P-loop_NTPase"/>
</dbReference>